<feature type="compositionally biased region" description="Pro residues" evidence="1">
    <location>
        <begin position="357"/>
        <end position="366"/>
    </location>
</feature>
<accession>A0A428R7V7</accession>
<dbReference type="Proteomes" id="UP000287972">
    <property type="component" value="Unassembled WGS sequence"/>
</dbReference>
<evidence type="ECO:0000313" key="2">
    <source>
        <dbReference type="EMBL" id="RSL73631.1"/>
    </source>
</evidence>
<gene>
    <name evidence="2" type="ORF">CEP51_011713</name>
</gene>
<evidence type="ECO:0000313" key="3">
    <source>
        <dbReference type="Proteomes" id="UP000287972"/>
    </source>
</evidence>
<keyword evidence="3" id="KW-1185">Reference proteome</keyword>
<dbReference type="EMBL" id="NKCL01000409">
    <property type="protein sequence ID" value="RSL73631.1"/>
    <property type="molecule type" value="Genomic_DNA"/>
</dbReference>
<comment type="caution">
    <text evidence="2">The sequence shown here is derived from an EMBL/GenBank/DDBJ whole genome shotgun (WGS) entry which is preliminary data.</text>
</comment>
<proteinExistence type="predicted"/>
<feature type="compositionally biased region" description="Basic residues" evidence="1">
    <location>
        <begin position="1"/>
        <end position="27"/>
    </location>
</feature>
<feature type="region of interest" description="Disordered" evidence="1">
    <location>
        <begin position="1"/>
        <end position="44"/>
    </location>
</feature>
<dbReference type="InterPro" id="IPR022190">
    <property type="entry name" value="DUF3716"/>
</dbReference>
<protein>
    <submittedName>
        <fullName evidence="2">Uncharacterized protein</fullName>
    </submittedName>
</protein>
<dbReference type="AlphaFoldDB" id="A0A428R7V7"/>
<organism evidence="2 3">
    <name type="scientific">Fusarium floridanum</name>
    <dbReference type="NCBI Taxonomy" id="1325733"/>
    <lineage>
        <taxon>Eukaryota</taxon>
        <taxon>Fungi</taxon>
        <taxon>Dikarya</taxon>
        <taxon>Ascomycota</taxon>
        <taxon>Pezizomycotina</taxon>
        <taxon>Sordariomycetes</taxon>
        <taxon>Hypocreomycetidae</taxon>
        <taxon>Hypocreales</taxon>
        <taxon>Nectriaceae</taxon>
        <taxon>Fusarium</taxon>
        <taxon>Fusarium solani species complex</taxon>
    </lineage>
</organism>
<feature type="region of interest" description="Disordered" evidence="1">
    <location>
        <begin position="342"/>
        <end position="375"/>
    </location>
</feature>
<reference evidence="2 3" key="1">
    <citation type="submission" date="2017-06" db="EMBL/GenBank/DDBJ databases">
        <title>Comparative genomic analysis of Ambrosia Fusariam Clade fungi.</title>
        <authorList>
            <person name="Stajich J.E."/>
            <person name="Carrillo J."/>
            <person name="Kijimoto T."/>
            <person name="Eskalen A."/>
            <person name="O'Donnell K."/>
            <person name="Kasson M."/>
        </authorList>
    </citation>
    <scope>NUCLEOTIDE SEQUENCE [LARGE SCALE GENOMIC DNA]</scope>
    <source>
        <strain evidence="2 3">NRRL62606</strain>
    </source>
</reference>
<sequence>MPKARSTRHTSSRRSSRQPLARRRATRSRQQSESPEQQELREDHERLRPLEEAADPMMGQDLQVGSFTDSLMSPTSPLNGLGMDMFTFSDDLPFELNNGGPVGGSSMPPTTSLQIAGSQTLTTTAAPARPPSWAAPHPALLGLDLPLGKTAGQTAFEIFGAGIRVETALCKKLAGDIAMREPIQRRPETKLNMGRRSNVEAFLGYVTGAPVARACKNCAKGHGPWHECVILEGQFCGSCTNCWFNASGSRCTFHDSNQASSTYAPNPLWNTGSSTMAVVPNLLQASSTLAQPTLSFPQASPSQLSSSFPQASPLSQIPSAQLSTSFPQASSLPQALSFSQANSSFTNAVQPSHQPSTPQPSPPAYNLPPRLDPSN</sequence>
<name>A0A428R7V7_9HYPO</name>
<dbReference type="Pfam" id="PF12511">
    <property type="entry name" value="DUF3716"/>
    <property type="match status" value="1"/>
</dbReference>
<feature type="compositionally biased region" description="Low complexity" evidence="1">
    <location>
        <begin position="28"/>
        <end position="37"/>
    </location>
</feature>
<evidence type="ECO:0000256" key="1">
    <source>
        <dbReference type="SAM" id="MobiDB-lite"/>
    </source>
</evidence>